<evidence type="ECO:0000256" key="1">
    <source>
        <dbReference type="SAM" id="MobiDB-lite"/>
    </source>
</evidence>
<accession>A0A4U1EDQ8</accession>
<evidence type="ECO:0000313" key="3">
    <source>
        <dbReference type="Proteomes" id="UP000308365"/>
    </source>
</evidence>
<proteinExistence type="predicted"/>
<evidence type="ECO:0000313" key="2">
    <source>
        <dbReference type="EMBL" id="TKC34261.1"/>
    </source>
</evidence>
<feature type="region of interest" description="Disordered" evidence="1">
    <location>
        <begin position="46"/>
        <end position="65"/>
    </location>
</feature>
<feature type="region of interest" description="Disordered" evidence="1">
    <location>
        <begin position="19"/>
        <end position="38"/>
    </location>
</feature>
<gene>
    <name evidence="2" type="ORF">EI555_011611</name>
</gene>
<comment type="caution">
    <text evidence="2">The sequence shown here is derived from an EMBL/GenBank/DDBJ whole genome shotgun (WGS) entry which is preliminary data.</text>
</comment>
<dbReference type="Proteomes" id="UP000308365">
    <property type="component" value="Unassembled WGS sequence"/>
</dbReference>
<reference evidence="3" key="1">
    <citation type="journal article" date="2019" name="IScience">
        <title>Narwhal Genome Reveals Long-Term Low Genetic Diversity despite Current Large Abundance Size.</title>
        <authorList>
            <person name="Westbury M.V."/>
            <person name="Petersen B."/>
            <person name="Garde E."/>
            <person name="Heide-Jorgensen M.P."/>
            <person name="Lorenzen E.D."/>
        </authorList>
    </citation>
    <scope>NUCLEOTIDE SEQUENCE [LARGE SCALE GENOMIC DNA]</scope>
</reference>
<dbReference type="EMBL" id="RWIC01001970">
    <property type="protein sequence ID" value="TKC34261.1"/>
    <property type="molecule type" value="Genomic_DNA"/>
</dbReference>
<sequence>MVQGGVDPREDWDQAAAAAWAPGAPPTSQPVARRCPRPPRLLQARCQCRPRSQAGERGGIENRTS</sequence>
<protein>
    <submittedName>
        <fullName evidence="2">Uncharacterized protein</fullName>
    </submittedName>
</protein>
<dbReference type="AlphaFoldDB" id="A0A4U1EDQ8"/>
<organism evidence="2 3">
    <name type="scientific">Monodon monoceros</name>
    <name type="common">Narwhal</name>
    <name type="synonym">Ceratodon monodon</name>
    <dbReference type="NCBI Taxonomy" id="40151"/>
    <lineage>
        <taxon>Eukaryota</taxon>
        <taxon>Metazoa</taxon>
        <taxon>Chordata</taxon>
        <taxon>Craniata</taxon>
        <taxon>Vertebrata</taxon>
        <taxon>Euteleostomi</taxon>
        <taxon>Mammalia</taxon>
        <taxon>Eutheria</taxon>
        <taxon>Laurasiatheria</taxon>
        <taxon>Artiodactyla</taxon>
        <taxon>Whippomorpha</taxon>
        <taxon>Cetacea</taxon>
        <taxon>Odontoceti</taxon>
        <taxon>Monodontidae</taxon>
        <taxon>Monodon</taxon>
    </lineage>
</organism>
<name>A0A4U1EDQ8_MONMO</name>